<sequence length="287" mass="31568">MAKGVVDVYVSKKLDQNNIVLVVNGGCGLPNDLHLIRDGSTVTLSRGNTHIEVKATHEEETEYSFDYMEIDAITAARLGIRHGSRYSLETDEGEHLFIQMQPINTSEAEGIVYAEPKSRTDTIVIGYTLLCWLGMPDKKNTVITLRRGNLSSTLKLNIPPNQLDTDLRLSPGRMSEFALSPGKQLKLRYDRVTKTLEVLSQETTVTANRTKQRSIPKKSALKTAKPPAQTPKMEAAPVKPALTKPAVKPAKMQTSPIKTQKPQSGKTRTNPTGTKKINAPQGRPANT</sequence>
<feature type="region of interest" description="Disordered" evidence="1">
    <location>
        <begin position="205"/>
        <end position="287"/>
    </location>
</feature>
<dbReference type="Proteomes" id="UP000214746">
    <property type="component" value="Unassembled WGS sequence"/>
</dbReference>
<proteinExistence type="predicted"/>
<evidence type="ECO:0000313" key="2">
    <source>
        <dbReference type="EMBL" id="PZE19498.1"/>
    </source>
</evidence>
<evidence type="ECO:0000313" key="3">
    <source>
        <dbReference type="Proteomes" id="UP000214746"/>
    </source>
</evidence>
<protein>
    <submittedName>
        <fullName evidence="2">Uncharacterized protein</fullName>
    </submittedName>
</protein>
<organism evidence="2 3">
    <name type="scientific">Paenibacillus xerothermodurans</name>
    <dbReference type="NCBI Taxonomy" id="1977292"/>
    <lineage>
        <taxon>Bacteria</taxon>
        <taxon>Bacillati</taxon>
        <taxon>Bacillota</taxon>
        <taxon>Bacilli</taxon>
        <taxon>Bacillales</taxon>
        <taxon>Paenibacillaceae</taxon>
        <taxon>Paenibacillus</taxon>
    </lineage>
</organism>
<dbReference type="EMBL" id="NHRJ02000016">
    <property type="protein sequence ID" value="PZE19498.1"/>
    <property type="molecule type" value="Genomic_DNA"/>
</dbReference>
<keyword evidence="3" id="KW-1185">Reference proteome</keyword>
<name>A0A2W1NXB8_PAEXE</name>
<dbReference type="AlphaFoldDB" id="A0A2W1NXB8"/>
<feature type="compositionally biased region" description="Polar residues" evidence="1">
    <location>
        <begin position="252"/>
        <end position="275"/>
    </location>
</feature>
<dbReference type="RefSeq" id="WP_089201422.1">
    <property type="nucleotide sequence ID" value="NZ_NHRJ02000016.1"/>
</dbReference>
<accession>A0A2W1NXB8</accession>
<feature type="compositionally biased region" description="Basic residues" evidence="1">
    <location>
        <begin position="210"/>
        <end position="220"/>
    </location>
</feature>
<comment type="caution">
    <text evidence="2">The sequence shown here is derived from an EMBL/GenBank/DDBJ whole genome shotgun (WGS) entry which is preliminary data.</text>
</comment>
<reference evidence="2" key="1">
    <citation type="submission" date="2018-06" db="EMBL/GenBank/DDBJ databases">
        <title>Paenibacillus xerothermodurans sp. nov. an extremely dry heat resistant spore forming bacterium isolated from the soil of Cape Canaveral, Florida.</title>
        <authorList>
            <person name="Seuylemezian A."/>
            <person name="Kaur N."/>
            <person name="Patil P."/>
            <person name="Patil P."/>
            <person name="Mayilraj S."/>
            <person name="Vaishampayan P."/>
        </authorList>
    </citation>
    <scope>NUCLEOTIDE SEQUENCE [LARGE SCALE GENOMIC DNA]</scope>
    <source>
        <strain evidence="2">ATCC 27380</strain>
    </source>
</reference>
<gene>
    <name evidence="2" type="ORF">CBW46_018345</name>
</gene>
<evidence type="ECO:0000256" key="1">
    <source>
        <dbReference type="SAM" id="MobiDB-lite"/>
    </source>
</evidence>